<evidence type="ECO:0000313" key="3">
    <source>
        <dbReference type="Proteomes" id="UP001217089"/>
    </source>
</evidence>
<proteinExistence type="predicted"/>
<comment type="caution">
    <text evidence="2">The sequence shown here is derived from an EMBL/GenBank/DDBJ whole genome shotgun (WGS) entry which is preliminary data.</text>
</comment>
<feature type="compositionally biased region" description="Basic and acidic residues" evidence="1">
    <location>
        <begin position="1"/>
        <end position="18"/>
    </location>
</feature>
<sequence length="87" mass="10188">MAEKPKDVPKDPKMKENDDDKMESEENNVNDDTVKKLLFMEKVKRKPGVLNPIDYIPPPKDPRYDDMEIDLSDVIAEERKKEAENKK</sequence>
<protein>
    <submittedName>
        <fullName evidence="2">Uncharacterized protein</fullName>
    </submittedName>
</protein>
<reference evidence="2 3" key="1">
    <citation type="submission" date="2022-12" db="EMBL/GenBank/DDBJ databases">
        <title>Chromosome-level genome of Tegillarca granosa.</title>
        <authorList>
            <person name="Kim J."/>
        </authorList>
    </citation>
    <scope>NUCLEOTIDE SEQUENCE [LARGE SCALE GENOMIC DNA]</scope>
    <source>
        <strain evidence="2">Teg-2019</strain>
        <tissue evidence="2">Adductor muscle</tissue>
    </source>
</reference>
<organism evidence="2 3">
    <name type="scientific">Tegillarca granosa</name>
    <name type="common">Malaysian cockle</name>
    <name type="synonym">Anadara granosa</name>
    <dbReference type="NCBI Taxonomy" id="220873"/>
    <lineage>
        <taxon>Eukaryota</taxon>
        <taxon>Metazoa</taxon>
        <taxon>Spiralia</taxon>
        <taxon>Lophotrochozoa</taxon>
        <taxon>Mollusca</taxon>
        <taxon>Bivalvia</taxon>
        <taxon>Autobranchia</taxon>
        <taxon>Pteriomorphia</taxon>
        <taxon>Arcoida</taxon>
        <taxon>Arcoidea</taxon>
        <taxon>Arcidae</taxon>
        <taxon>Tegillarca</taxon>
    </lineage>
</organism>
<feature type="region of interest" description="Disordered" evidence="1">
    <location>
        <begin position="1"/>
        <end position="32"/>
    </location>
</feature>
<dbReference type="EMBL" id="JARBDR010000657">
    <property type="protein sequence ID" value="KAJ8309370.1"/>
    <property type="molecule type" value="Genomic_DNA"/>
</dbReference>
<accession>A0ABQ9EZT0</accession>
<dbReference type="Proteomes" id="UP001217089">
    <property type="component" value="Unassembled WGS sequence"/>
</dbReference>
<feature type="compositionally biased region" description="Acidic residues" evidence="1">
    <location>
        <begin position="19"/>
        <end position="29"/>
    </location>
</feature>
<evidence type="ECO:0000313" key="2">
    <source>
        <dbReference type="EMBL" id="KAJ8309370.1"/>
    </source>
</evidence>
<name>A0ABQ9EZT0_TEGGR</name>
<gene>
    <name evidence="2" type="ORF">KUTeg_014244</name>
</gene>
<keyword evidence="3" id="KW-1185">Reference proteome</keyword>
<evidence type="ECO:0000256" key="1">
    <source>
        <dbReference type="SAM" id="MobiDB-lite"/>
    </source>
</evidence>